<gene>
    <name evidence="1" type="ORF">N5A92_20625</name>
</gene>
<evidence type="ECO:0000313" key="2">
    <source>
        <dbReference type="Proteomes" id="UP001320831"/>
    </source>
</evidence>
<comment type="caution">
    <text evidence="1">The sequence shown here is derived from an EMBL/GenBank/DDBJ whole genome shotgun (WGS) entry which is preliminary data.</text>
</comment>
<organism evidence="1 2">
    <name type="scientific">Chelativorans salis</name>
    <dbReference type="NCBI Taxonomy" id="2978478"/>
    <lineage>
        <taxon>Bacteria</taxon>
        <taxon>Pseudomonadati</taxon>
        <taxon>Pseudomonadota</taxon>
        <taxon>Alphaproteobacteria</taxon>
        <taxon>Hyphomicrobiales</taxon>
        <taxon>Phyllobacteriaceae</taxon>
        <taxon>Chelativorans</taxon>
    </lineage>
</organism>
<protein>
    <submittedName>
        <fullName evidence="1">Uncharacterized protein</fullName>
    </submittedName>
</protein>
<dbReference type="Proteomes" id="UP001320831">
    <property type="component" value="Unassembled WGS sequence"/>
</dbReference>
<evidence type="ECO:0000313" key="1">
    <source>
        <dbReference type="EMBL" id="MCT7377426.1"/>
    </source>
</evidence>
<dbReference type="EMBL" id="JAOCZP010000007">
    <property type="protein sequence ID" value="MCT7377426.1"/>
    <property type="molecule type" value="Genomic_DNA"/>
</dbReference>
<accession>A0ABT2LSB6</accession>
<dbReference type="RefSeq" id="WP_260905924.1">
    <property type="nucleotide sequence ID" value="NZ_JAOCZP010000007.1"/>
</dbReference>
<sequence>MSKDDSIGGKNTPPGAYPRDIQLLLTEIEKEPVPERILALAMELQAALVEHRQREAARRR</sequence>
<keyword evidence="2" id="KW-1185">Reference proteome</keyword>
<reference evidence="1 2" key="1">
    <citation type="submission" date="2022-09" db="EMBL/GenBank/DDBJ databases">
        <title>Chelativorans salina sp. nov., a novel slightly halophilic bacterium isolated from a saline lake sediment enrichment.</title>
        <authorList>
            <person name="Gao L."/>
            <person name="Fang B.-Z."/>
            <person name="Li W.-J."/>
        </authorList>
    </citation>
    <scope>NUCLEOTIDE SEQUENCE [LARGE SCALE GENOMIC DNA]</scope>
    <source>
        <strain evidence="1 2">EGI FJ00035</strain>
    </source>
</reference>
<proteinExistence type="predicted"/>
<name>A0ABT2LSB6_9HYPH</name>